<evidence type="ECO:0008006" key="4">
    <source>
        <dbReference type="Google" id="ProtNLM"/>
    </source>
</evidence>
<proteinExistence type="predicted"/>
<accession>A0ABU4C2Z8</accession>
<feature type="transmembrane region" description="Helical" evidence="1">
    <location>
        <begin position="48"/>
        <end position="73"/>
    </location>
</feature>
<feature type="transmembrane region" description="Helical" evidence="1">
    <location>
        <begin position="7"/>
        <end position="28"/>
    </location>
</feature>
<gene>
    <name evidence="2" type="ORF">R3Q16_28975</name>
</gene>
<organism evidence="2 3">
    <name type="scientific">Rhodococcus globerulus</name>
    <dbReference type="NCBI Taxonomy" id="33008"/>
    <lineage>
        <taxon>Bacteria</taxon>
        <taxon>Bacillati</taxon>
        <taxon>Actinomycetota</taxon>
        <taxon>Actinomycetes</taxon>
        <taxon>Mycobacteriales</taxon>
        <taxon>Nocardiaceae</taxon>
        <taxon>Rhodococcus</taxon>
    </lineage>
</organism>
<sequence length="154" mass="16369">MTVIRLLWIVVAIIATALGVFVASWSILEITDCEIGLSLPWTECNQSIWDYFGWSVIPVLAVPVLLCLIPAVVPRPWAGWVVAGLLLVMSVVGFFSAFTSSSPALLSVVVGSFSAALLAVLLAIVLQVFSIRRTWLARQGAGPVSVEASGSEAI</sequence>
<name>A0ABU4C2Z8_RHOGO</name>
<keyword evidence="1" id="KW-0472">Membrane</keyword>
<keyword evidence="3" id="KW-1185">Reference proteome</keyword>
<dbReference type="EMBL" id="JAWLKB010000021">
    <property type="protein sequence ID" value="MDV6270669.1"/>
    <property type="molecule type" value="Genomic_DNA"/>
</dbReference>
<keyword evidence="1" id="KW-1133">Transmembrane helix</keyword>
<comment type="caution">
    <text evidence="2">The sequence shown here is derived from an EMBL/GenBank/DDBJ whole genome shotgun (WGS) entry which is preliminary data.</text>
</comment>
<dbReference type="RefSeq" id="WP_317545126.1">
    <property type="nucleotide sequence ID" value="NZ_JAWLKB010000021.1"/>
</dbReference>
<evidence type="ECO:0000313" key="2">
    <source>
        <dbReference type="EMBL" id="MDV6270669.1"/>
    </source>
</evidence>
<evidence type="ECO:0000313" key="3">
    <source>
        <dbReference type="Proteomes" id="UP001185927"/>
    </source>
</evidence>
<protein>
    <recommendedName>
        <fullName evidence="4">Integral membrane protein</fullName>
    </recommendedName>
</protein>
<evidence type="ECO:0000256" key="1">
    <source>
        <dbReference type="SAM" id="Phobius"/>
    </source>
</evidence>
<dbReference type="Proteomes" id="UP001185927">
    <property type="component" value="Unassembled WGS sequence"/>
</dbReference>
<feature type="transmembrane region" description="Helical" evidence="1">
    <location>
        <begin position="80"/>
        <end position="98"/>
    </location>
</feature>
<reference evidence="2 3" key="1">
    <citation type="submission" date="2023-10" db="EMBL/GenBank/DDBJ databases">
        <title>Development of a sustainable strategy for remediation of hydrocarbon-contaminated territories based on the waste exchange concept.</title>
        <authorList>
            <person name="Krivoruchko A."/>
        </authorList>
    </citation>
    <scope>NUCLEOTIDE SEQUENCE [LARGE SCALE GENOMIC DNA]</scope>
    <source>
        <strain evidence="2 3">IEGM 1203</strain>
    </source>
</reference>
<keyword evidence="1" id="KW-0812">Transmembrane</keyword>
<feature type="transmembrane region" description="Helical" evidence="1">
    <location>
        <begin position="104"/>
        <end position="129"/>
    </location>
</feature>